<dbReference type="EMBL" id="CP036271">
    <property type="protein sequence ID" value="QDT52185.1"/>
    <property type="molecule type" value="Genomic_DNA"/>
</dbReference>
<accession>A0A517S7T2</accession>
<dbReference type="Proteomes" id="UP000315700">
    <property type="component" value="Chromosome"/>
</dbReference>
<evidence type="ECO:0000313" key="2">
    <source>
        <dbReference type="EMBL" id="QDT52185.1"/>
    </source>
</evidence>
<dbReference type="SUPFAM" id="SSF56954">
    <property type="entry name" value="Outer membrane efflux proteins (OEP)"/>
    <property type="match status" value="1"/>
</dbReference>
<dbReference type="InterPro" id="IPR010131">
    <property type="entry name" value="MdtP/NodT-like"/>
</dbReference>
<evidence type="ECO:0000256" key="1">
    <source>
        <dbReference type="SAM" id="MobiDB-lite"/>
    </source>
</evidence>
<feature type="region of interest" description="Disordered" evidence="1">
    <location>
        <begin position="622"/>
        <end position="660"/>
    </location>
</feature>
<proteinExistence type="predicted"/>
<feature type="compositionally biased region" description="Low complexity" evidence="1">
    <location>
        <begin position="636"/>
        <end position="653"/>
    </location>
</feature>
<gene>
    <name evidence="2" type="ORF">Pan44_01940</name>
</gene>
<dbReference type="KEGG" id="ccos:Pan44_01940"/>
<reference evidence="2 3" key="1">
    <citation type="submission" date="2019-02" db="EMBL/GenBank/DDBJ databases">
        <title>Deep-cultivation of Planctomycetes and their phenomic and genomic characterization uncovers novel biology.</title>
        <authorList>
            <person name="Wiegand S."/>
            <person name="Jogler M."/>
            <person name="Boedeker C."/>
            <person name="Pinto D."/>
            <person name="Vollmers J."/>
            <person name="Rivas-Marin E."/>
            <person name="Kohn T."/>
            <person name="Peeters S.H."/>
            <person name="Heuer A."/>
            <person name="Rast P."/>
            <person name="Oberbeckmann S."/>
            <person name="Bunk B."/>
            <person name="Jeske O."/>
            <person name="Meyerdierks A."/>
            <person name="Storesund J.E."/>
            <person name="Kallscheuer N."/>
            <person name="Luecker S."/>
            <person name="Lage O.M."/>
            <person name="Pohl T."/>
            <person name="Merkel B.J."/>
            <person name="Hornburger P."/>
            <person name="Mueller R.-W."/>
            <person name="Bruemmer F."/>
            <person name="Labrenz M."/>
            <person name="Spormann A.M."/>
            <person name="Op den Camp H."/>
            <person name="Overmann J."/>
            <person name="Amann R."/>
            <person name="Jetten M.S.M."/>
            <person name="Mascher T."/>
            <person name="Medema M.H."/>
            <person name="Devos D.P."/>
            <person name="Kaster A.-K."/>
            <person name="Ovreas L."/>
            <person name="Rohde M."/>
            <person name="Galperin M.Y."/>
            <person name="Jogler C."/>
        </authorList>
    </citation>
    <scope>NUCLEOTIDE SEQUENCE [LARGE SCALE GENOMIC DNA]</scope>
    <source>
        <strain evidence="2 3">Pan44</strain>
    </source>
</reference>
<dbReference type="InParanoid" id="A0A517S7T2"/>
<name>A0A517S7T2_9PLAN</name>
<dbReference type="PANTHER" id="PTHR30203:SF33">
    <property type="entry name" value="BLR4455 PROTEIN"/>
    <property type="match status" value="1"/>
</dbReference>
<protein>
    <submittedName>
        <fullName evidence="2">Outer membrane efflux protein</fullName>
    </submittedName>
</protein>
<dbReference type="AlphaFoldDB" id="A0A517S7T2"/>
<evidence type="ECO:0000313" key="3">
    <source>
        <dbReference type="Proteomes" id="UP000315700"/>
    </source>
</evidence>
<dbReference type="Gene3D" id="1.20.1600.10">
    <property type="entry name" value="Outer membrane efflux proteins (OEP)"/>
    <property type="match status" value="1"/>
</dbReference>
<dbReference type="PANTHER" id="PTHR30203">
    <property type="entry name" value="OUTER MEMBRANE CATION EFFLUX PROTEIN"/>
    <property type="match status" value="1"/>
</dbReference>
<keyword evidence="3" id="KW-1185">Reference proteome</keyword>
<sequence length="660" mass="72457">MDRGQDLALVTPRTAPAALAMRAAILLLLILCSLPAGCRNTNPAETVFNDTAEVDAVMARVDNPEAEPIVHEAVIQPVTLKTLKQGDQPDYWDVSLDEVLGIAMTNSQVLRDLGATILRAPGQVQTRYTRLIQQSDPRFGMEAALSAYDAQLFGSAMFQDNYHIANNLLLSGTDSLFSQDKHDYVAQLSKLTATGGQMSLRSLTDYDHNNVVSHLFPTAWQQQMEAELRQPLLQGGGLTFNRIAGPGAIPGVSNGVLIAKVNSDITAVDFERGLRDYVSDVVNAYWDLYFAYRDLDAKRLAVSRSRETWEAYKVQQDEGRESAAAEALAREQYFRFQSELQDAVAGKVGQRTQDQNGSTGGVFRGVNGVQVAERRLRLLVGLPVNDGRTLRPGNDPEIAPVEFHWESMVTESLRRRPEVRAQRLLVKRRELELIAAQNFLAPRLDAVGVARVRGLGHDLAGGGTDSGYGSALDELGTMKYREFAAGLEFSMPLGFRRAHAAVDNAEFLLARERAVLTEQERQILHDLSNTIADVDRAYEQVRTNENRYLAAEEALAGLEANRREGLTINLEQLLDIQRRLTESQSRYYQSRVEYAIALKNVHVEKGSILEYASMGMIDATTPEPVDLPAVPPVAPTPAAAPEASATAPDSPEAGSSDSTP</sequence>
<organism evidence="2 3">
    <name type="scientific">Caulifigura coniformis</name>
    <dbReference type="NCBI Taxonomy" id="2527983"/>
    <lineage>
        <taxon>Bacteria</taxon>
        <taxon>Pseudomonadati</taxon>
        <taxon>Planctomycetota</taxon>
        <taxon>Planctomycetia</taxon>
        <taxon>Planctomycetales</taxon>
        <taxon>Planctomycetaceae</taxon>
        <taxon>Caulifigura</taxon>
    </lineage>
</organism>
<dbReference type="GO" id="GO:0015562">
    <property type="term" value="F:efflux transmembrane transporter activity"/>
    <property type="evidence" value="ECO:0007669"/>
    <property type="project" value="InterPro"/>
</dbReference>